<feature type="domain" description="Glycosyl transferase family 1" evidence="1">
    <location>
        <begin position="184"/>
        <end position="341"/>
    </location>
</feature>
<dbReference type="Proteomes" id="UP000000238">
    <property type="component" value="Chromosome"/>
</dbReference>
<protein>
    <submittedName>
        <fullName evidence="3">Glycosyltransferase</fullName>
    </submittedName>
</protein>
<proteinExistence type="predicted"/>
<accession>Q2SN42</accession>
<dbReference type="InterPro" id="IPR028098">
    <property type="entry name" value="Glyco_trans_4-like_N"/>
</dbReference>
<dbReference type="CDD" id="cd03801">
    <property type="entry name" value="GT4_PimA-like"/>
    <property type="match status" value="1"/>
</dbReference>
<gene>
    <name evidence="3" type="ordered locus">HCH_01050</name>
</gene>
<evidence type="ECO:0000259" key="1">
    <source>
        <dbReference type="Pfam" id="PF00534"/>
    </source>
</evidence>
<dbReference type="eggNOG" id="COG0438">
    <property type="taxonomic scope" value="Bacteria"/>
</dbReference>
<dbReference type="AlphaFoldDB" id="Q2SN42"/>
<dbReference type="HOGENOM" id="CLU_009583_2_0_6"/>
<keyword evidence="3" id="KW-0808">Transferase</keyword>
<dbReference type="GO" id="GO:1901135">
    <property type="term" value="P:carbohydrate derivative metabolic process"/>
    <property type="evidence" value="ECO:0007669"/>
    <property type="project" value="UniProtKB-ARBA"/>
</dbReference>
<dbReference type="OrthoDB" id="9792269at2"/>
<dbReference type="STRING" id="349521.HCH_01050"/>
<dbReference type="Gene3D" id="3.40.50.2000">
    <property type="entry name" value="Glycogen Phosphorylase B"/>
    <property type="match status" value="2"/>
</dbReference>
<dbReference type="PANTHER" id="PTHR12526">
    <property type="entry name" value="GLYCOSYLTRANSFERASE"/>
    <property type="match status" value="1"/>
</dbReference>
<name>Q2SN42_HAHCH</name>
<dbReference type="RefSeq" id="WP_011395007.1">
    <property type="nucleotide sequence ID" value="NC_007645.1"/>
</dbReference>
<dbReference type="SUPFAM" id="SSF53756">
    <property type="entry name" value="UDP-Glycosyltransferase/glycogen phosphorylase"/>
    <property type="match status" value="1"/>
</dbReference>
<dbReference type="CAZy" id="GT4">
    <property type="family name" value="Glycosyltransferase Family 4"/>
</dbReference>
<dbReference type="KEGG" id="hch:HCH_01050"/>
<feature type="domain" description="Glycosyltransferase subfamily 4-like N-terminal" evidence="2">
    <location>
        <begin position="17"/>
        <end position="180"/>
    </location>
</feature>
<dbReference type="InterPro" id="IPR001296">
    <property type="entry name" value="Glyco_trans_1"/>
</dbReference>
<sequence>MSNLCICFYTDVFLPSIGGAQTVLHHLATECTKLGIRVVVLAPAPKRRKYDDSQYSYDVVRFKAPRSKKFGNRLRLIDLYQVYRKYRFNVLHCHAAYPQTFVARELRRWMNFPVICRPHGSDIVPEGGIRKSDYATNRMRKGLDIVDRFIAQCRYMADVMKDFGIPPERIDIINNGVSLEDFSSVEPFKAEKPYAVSVANLIPRKGFDIMLKAFAKLERKDIEFRIVGRGDNMEKYEKLAEELGIADRVIFHGPKIGEEKIALLKGATVFLSASRKEPYSNSLLEAMAAGLPVIASAVDGCLEMVTPGVNGWLFPSEDIDAMADLIEQAFTDRPLMQRTAASTTEYIAQHDWPIVAQQYIELYREALSSRINSHK</sequence>
<dbReference type="PANTHER" id="PTHR12526:SF637">
    <property type="entry name" value="GLYCOSYLTRANSFERASE EPSF-RELATED"/>
    <property type="match status" value="1"/>
</dbReference>
<dbReference type="EMBL" id="CP000155">
    <property type="protein sequence ID" value="ABC27932.1"/>
    <property type="molecule type" value="Genomic_DNA"/>
</dbReference>
<evidence type="ECO:0000313" key="4">
    <source>
        <dbReference type="Proteomes" id="UP000000238"/>
    </source>
</evidence>
<reference evidence="3 4" key="1">
    <citation type="journal article" date="2005" name="Nucleic Acids Res.">
        <title>Genomic blueprint of Hahella chejuensis, a marine microbe producing an algicidal agent.</title>
        <authorList>
            <person name="Jeong H."/>
            <person name="Yim J.H."/>
            <person name="Lee C."/>
            <person name="Choi S.-H."/>
            <person name="Park Y.K."/>
            <person name="Yoon S.H."/>
            <person name="Hur C.-G."/>
            <person name="Kang H.-Y."/>
            <person name="Kim D."/>
            <person name="Lee H.H."/>
            <person name="Park K.H."/>
            <person name="Park S.-H."/>
            <person name="Park H.-S."/>
            <person name="Lee H.K."/>
            <person name="Oh T.K."/>
            <person name="Kim J.F."/>
        </authorList>
    </citation>
    <scope>NUCLEOTIDE SEQUENCE [LARGE SCALE GENOMIC DNA]</scope>
    <source>
        <strain evidence="3 4">KCTC 2396</strain>
    </source>
</reference>
<dbReference type="Pfam" id="PF00534">
    <property type="entry name" value="Glycos_transf_1"/>
    <property type="match status" value="1"/>
</dbReference>
<organism evidence="3 4">
    <name type="scientific">Hahella chejuensis (strain KCTC 2396)</name>
    <dbReference type="NCBI Taxonomy" id="349521"/>
    <lineage>
        <taxon>Bacteria</taxon>
        <taxon>Pseudomonadati</taxon>
        <taxon>Pseudomonadota</taxon>
        <taxon>Gammaproteobacteria</taxon>
        <taxon>Oceanospirillales</taxon>
        <taxon>Hahellaceae</taxon>
        <taxon>Hahella</taxon>
    </lineage>
</organism>
<evidence type="ECO:0000313" key="3">
    <source>
        <dbReference type="EMBL" id="ABC27932.1"/>
    </source>
</evidence>
<keyword evidence="4" id="KW-1185">Reference proteome</keyword>
<evidence type="ECO:0000259" key="2">
    <source>
        <dbReference type="Pfam" id="PF13439"/>
    </source>
</evidence>
<dbReference type="GO" id="GO:0016757">
    <property type="term" value="F:glycosyltransferase activity"/>
    <property type="evidence" value="ECO:0007669"/>
    <property type="project" value="InterPro"/>
</dbReference>
<dbReference type="Pfam" id="PF13439">
    <property type="entry name" value="Glyco_transf_4"/>
    <property type="match status" value="1"/>
</dbReference>